<gene>
    <name evidence="1" type="ORF">BAE44_0007851</name>
</gene>
<organism evidence="1 2">
    <name type="scientific">Dichanthelium oligosanthes</name>
    <dbReference type="NCBI Taxonomy" id="888268"/>
    <lineage>
        <taxon>Eukaryota</taxon>
        <taxon>Viridiplantae</taxon>
        <taxon>Streptophyta</taxon>
        <taxon>Embryophyta</taxon>
        <taxon>Tracheophyta</taxon>
        <taxon>Spermatophyta</taxon>
        <taxon>Magnoliopsida</taxon>
        <taxon>Liliopsida</taxon>
        <taxon>Poales</taxon>
        <taxon>Poaceae</taxon>
        <taxon>PACMAD clade</taxon>
        <taxon>Panicoideae</taxon>
        <taxon>Panicodae</taxon>
        <taxon>Paniceae</taxon>
        <taxon>Dichantheliinae</taxon>
        <taxon>Dichanthelium</taxon>
    </lineage>
</organism>
<dbReference type="OrthoDB" id="694273at2759"/>
<comment type="caution">
    <text evidence="1">The sequence shown here is derived from an EMBL/GenBank/DDBJ whole genome shotgun (WGS) entry which is preliminary data.</text>
</comment>
<dbReference type="AlphaFoldDB" id="A0A1E5W1J7"/>
<dbReference type="Proteomes" id="UP000095767">
    <property type="component" value="Unassembled WGS sequence"/>
</dbReference>
<name>A0A1E5W1J7_9POAL</name>
<evidence type="ECO:0000313" key="1">
    <source>
        <dbReference type="EMBL" id="OEL31130.1"/>
    </source>
</evidence>
<reference evidence="1 2" key="1">
    <citation type="submission" date="2016-09" db="EMBL/GenBank/DDBJ databases">
        <title>The draft genome of Dichanthelium oligosanthes: A C3 panicoid grass species.</title>
        <authorList>
            <person name="Studer A.J."/>
            <person name="Schnable J.C."/>
            <person name="Brutnell T.P."/>
        </authorList>
    </citation>
    <scope>NUCLEOTIDE SEQUENCE [LARGE SCALE GENOMIC DNA]</scope>
    <source>
        <strain evidence="2">cv. Kellogg 1175</strain>
        <tissue evidence="1">Leaf</tissue>
    </source>
</reference>
<accession>A0A1E5W1J7</accession>
<dbReference type="EMBL" id="LWDX02024078">
    <property type="protein sequence ID" value="OEL31130.1"/>
    <property type="molecule type" value="Genomic_DNA"/>
</dbReference>
<protein>
    <submittedName>
        <fullName evidence="1">Uncharacterized protein</fullName>
    </submittedName>
</protein>
<proteinExistence type="predicted"/>
<evidence type="ECO:0000313" key="2">
    <source>
        <dbReference type="Proteomes" id="UP000095767"/>
    </source>
</evidence>
<keyword evidence="2" id="KW-1185">Reference proteome</keyword>
<sequence>MRQKWLLPFERELQYSGPEWLLRVIDGAEMESAASLLLILWHAWFARNELTHSNRELSIACSISFLENYWDALCGVRQ</sequence>